<protein>
    <recommendedName>
        <fullName evidence="5">Transcription factor</fullName>
        <shortName evidence="5">bHLH transcription factor</shortName>
    </recommendedName>
    <alternativeName>
        <fullName evidence="5">Basic helix-loop-helix protein</fullName>
    </alternativeName>
</protein>
<organism evidence="9 10">
    <name type="scientific">Microthlaspi erraticum</name>
    <dbReference type="NCBI Taxonomy" id="1685480"/>
    <lineage>
        <taxon>Eukaryota</taxon>
        <taxon>Viridiplantae</taxon>
        <taxon>Streptophyta</taxon>
        <taxon>Embryophyta</taxon>
        <taxon>Tracheophyta</taxon>
        <taxon>Spermatophyta</taxon>
        <taxon>Magnoliopsida</taxon>
        <taxon>eudicotyledons</taxon>
        <taxon>Gunneridae</taxon>
        <taxon>Pentapetalae</taxon>
        <taxon>rosids</taxon>
        <taxon>malvids</taxon>
        <taxon>Brassicales</taxon>
        <taxon>Brassicaceae</taxon>
        <taxon>Coluteocarpeae</taxon>
        <taxon>Microthlaspi</taxon>
    </lineage>
</organism>
<evidence type="ECO:0000256" key="5">
    <source>
        <dbReference type="RuleBase" id="RU369104"/>
    </source>
</evidence>
<dbReference type="CDD" id="cd11449">
    <property type="entry name" value="bHLH_AtAIB_like"/>
    <property type="match status" value="1"/>
</dbReference>
<evidence type="ECO:0000256" key="2">
    <source>
        <dbReference type="ARBA" id="ARBA00023015"/>
    </source>
</evidence>
<dbReference type="InterPro" id="IPR036638">
    <property type="entry name" value="HLH_DNA-bd_sf"/>
</dbReference>
<reference evidence="9" key="1">
    <citation type="submission" date="2020-01" db="EMBL/GenBank/DDBJ databases">
        <authorList>
            <person name="Mishra B."/>
        </authorList>
    </citation>
    <scope>NUCLEOTIDE SEQUENCE [LARGE SCALE GENOMIC DNA]</scope>
</reference>
<feature type="compositionally biased region" description="Basic residues" evidence="7">
    <location>
        <begin position="319"/>
        <end position="328"/>
    </location>
</feature>
<dbReference type="GO" id="GO:0000976">
    <property type="term" value="F:transcription cis-regulatory region binding"/>
    <property type="evidence" value="ECO:0007669"/>
    <property type="project" value="TreeGrafter"/>
</dbReference>
<feature type="region of interest" description="Disordered" evidence="7">
    <location>
        <begin position="291"/>
        <end position="337"/>
    </location>
</feature>
<evidence type="ECO:0000313" key="9">
    <source>
        <dbReference type="EMBL" id="CAA7014627.1"/>
    </source>
</evidence>
<dbReference type="EMBL" id="CACVBM020000111">
    <property type="protein sequence ID" value="CAA7014627.1"/>
    <property type="molecule type" value="Genomic_DNA"/>
</dbReference>
<dbReference type="GO" id="GO:0005634">
    <property type="term" value="C:nucleus"/>
    <property type="evidence" value="ECO:0007669"/>
    <property type="project" value="UniProtKB-SubCell"/>
</dbReference>
<evidence type="ECO:0000259" key="8">
    <source>
        <dbReference type="PROSITE" id="PS50888"/>
    </source>
</evidence>
<comment type="caution">
    <text evidence="9">The sequence shown here is derived from an EMBL/GenBank/DDBJ whole genome shotgun (WGS) entry which is preliminary data.</text>
</comment>
<dbReference type="Proteomes" id="UP000467841">
    <property type="component" value="Unassembled WGS sequence"/>
</dbReference>
<name>A0A6D2HG86_9BRAS</name>
<dbReference type="SMART" id="SM00353">
    <property type="entry name" value="HLH"/>
    <property type="match status" value="1"/>
</dbReference>
<comment type="subcellular location">
    <subcellularLocation>
        <location evidence="1 5">Nucleus</location>
    </subcellularLocation>
</comment>
<dbReference type="Gene3D" id="4.10.280.10">
    <property type="entry name" value="Helix-loop-helix DNA-binding domain"/>
    <property type="match status" value="1"/>
</dbReference>
<keyword evidence="3 5" id="KW-0804">Transcription</keyword>
<feature type="coiled-coil region" evidence="6">
    <location>
        <begin position="378"/>
        <end position="405"/>
    </location>
</feature>
<keyword evidence="6" id="KW-0175">Coiled coil</keyword>
<dbReference type="AlphaFoldDB" id="A0A6D2HG86"/>
<feature type="compositionally biased region" description="Basic and acidic residues" evidence="7">
    <location>
        <begin position="295"/>
        <end position="306"/>
    </location>
</feature>
<evidence type="ECO:0000256" key="7">
    <source>
        <dbReference type="SAM" id="MobiDB-lite"/>
    </source>
</evidence>
<dbReference type="InterPro" id="IPR011598">
    <property type="entry name" value="bHLH_dom"/>
</dbReference>
<feature type="region of interest" description="Disordered" evidence="7">
    <location>
        <begin position="239"/>
        <end position="268"/>
    </location>
</feature>
<dbReference type="InterPro" id="IPR025610">
    <property type="entry name" value="MYC/MYB_N"/>
</dbReference>
<evidence type="ECO:0000256" key="4">
    <source>
        <dbReference type="ARBA" id="ARBA00023242"/>
    </source>
</evidence>
<dbReference type="GO" id="GO:0003700">
    <property type="term" value="F:DNA-binding transcription factor activity"/>
    <property type="evidence" value="ECO:0007669"/>
    <property type="project" value="InterPro"/>
</dbReference>
<evidence type="ECO:0000256" key="1">
    <source>
        <dbReference type="ARBA" id="ARBA00004123"/>
    </source>
</evidence>
<feature type="domain" description="BHLH" evidence="8">
    <location>
        <begin position="332"/>
        <end position="381"/>
    </location>
</feature>
<evidence type="ECO:0000313" key="10">
    <source>
        <dbReference type="Proteomes" id="UP000467841"/>
    </source>
</evidence>
<dbReference type="Pfam" id="PF00010">
    <property type="entry name" value="HLH"/>
    <property type="match status" value="1"/>
</dbReference>
<dbReference type="InterPro" id="IPR045084">
    <property type="entry name" value="AIB/MYC-like"/>
</dbReference>
<dbReference type="PANTHER" id="PTHR11514:SF133">
    <property type="entry name" value="TRANSCRIPTION FACTOR BHLH28"/>
    <property type="match status" value="1"/>
</dbReference>
<dbReference type="PANTHER" id="PTHR11514">
    <property type="entry name" value="MYC"/>
    <property type="match status" value="1"/>
</dbReference>
<gene>
    <name evidence="9" type="ORF">MERR_LOCUS1862</name>
</gene>
<keyword evidence="2 5" id="KW-0805">Transcription regulation</keyword>
<evidence type="ECO:0000256" key="3">
    <source>
        <dbReference type="ARBA" id="ARBA00023163"/>
    </source>
</evidence>
<keyword evidence="4 5" id="KW-0539">Nucleus</keyword>
<proteinExistence type="predicted"/>
<accession>A0A6D2HG86</accession>
<evidence type="ECO:0000256" key="6">
    <source>
        <dbReference type="SAM" id="Coils"/>
    </source>
</evidence>
<dbReference type="GO" id="GO:0046983">
    <property type="term" value="F:protein dimerization activity"/>
    <property type="evidence" value="ECO:0007669"/>
    <property type="project" value="InterPro"/>
</dbReference>
<dbReference type="Pfam" id="PF14215">
    <property type="entry name" value="bHLH-MYC_N"/>
    <property type="match status" value="1"/>
</dbReference>
<dbReference type="OrthoDB" id="1926382at2759"/>
<dbReference type="SUPFAM" id="SSF47459">
    <property type="entry name" value="HLH, helix-loop-helix DNA-binding domain"/>
    <property type="match status" value="1"/>
</dbReference>
<dbReference type="PROSITE" id="PS50888">
    <property type="entry name" value="BHLH"/>
    <property type="match status" value="1"/>
</dbReference>
<keyword evidence="10" id="KW-1185">Reference proteome</keyword>
<sequence length="499" mass="55488">MNLLNTGDNLSLIESLLTSSGESALPPANLNTDNTLQKRLHAVLNGTHGAWTYAIFWRSSLDDCSGEPVLTWADGIIKGEEGKIRRRKKTAAEKEHRNRVLRDLTSMITGQDLPMMDDDDVDDDDDDVEVTDTEWFYLVSMTWSYRSGSGLAGKAFATYNPVWVTGSDQILGSGCNRAKQGGELGLQTIVYIPSDNGVLELGSSEEIRHNLDLFNKIRYLFCFKGSNDFTRGPSIMSVQLHDGNTSTETDNPNPSLSPSPSPVYPKMQNNFSQDLNFYRYTAARALTGEMPSFGDDVRRSSGKIDDSTICSKTAPEDKRKKKRGRKPANGRDEPLNHVEAERLRRENLNQRFYALRAVVPKVSKMDKASLLGDAISYINELKLKAESSESEKNAIQIQLNELREEIAGRNGGENAPKMGSTAEIDVKIMGCDAVVRVESSKRNHPGARLMNALKNLEVEVNHASISVMNELMIQQATVKMGLRIYTEEQLRAMLTSEIN</sequence>